<keyword evidence="3" id="KW-1185">Reference proteome</keyword>
<proteinExistence type="predicted"/>
<evidence type="ECO:0000256" key="1">
    <source>
        <dbReference type="SAM" id="MobiDB-lite"/>
    </source>
</evidence>
<name>A0ABQ1W0M4_9BACL</name>
<dbReference type="RefSeq" id="WP_120464063.1">
    <property type="nucleotide sequence ID" value="NZ_BMIW01000026.1"/>
</dbReference>
<evidence type="ECO:0000313" key="2">
    <source>
        <dbReference type="EMBL" id="GGG08695.1"/>
    </source>
</evidence>
<feature type="compositionally biased region" description="Basic and acidic residues" evidence="1">
    <location>
        <begin position="238"/>
        <end position="251"/>
    </location>
</feature>
<evidence type="ECO:0000313" key="3">
    <source>
        <dbReference type="Proteomes" id="UP000608420"/>
    </source>
</evidence>
<dbReference type="EMBL" id="BMIW01000026">
    <property type="protein sequence ID" value="GGG08695.1"/>
    <property type="molecule type" value="Genomic_DNA"/>
</dbReference>
<comment type="caution">
    <text evidence="2">The sequence shown here is derived from an EMBL/GenBank/DDBJ whole genome shotgun (WGS) entry which is preliminary data.</text>
</comment>
<feature type="region of interest" description="Disordered" evidence="1">
    <location>
        <begin position="238"/>
        <end position="267"/>
    </location>
</feature>
<accession>A0ABQ1W0M4</accession>
<protein>
    <submittedName>
        <fullName evidence="2">Uncharacterized protein</fullName>
    </submittedName>
</protein>
<gene>
    <name evidence="2" type="ORF">GCM10010913_33070</name>
</gene>
<reference evidence="3" key="1">
    <citation type="journal article" date="2019" name="Int. J. Syst. Evol. Microbiol.">
        <title>The Global Catalogue of Microorganisms (GCM) 10K type strain sequencing project: providing services to taxonomists for standard genome sequencing and annotation.</title>
        <authorList>
            <consortium name="The Broad Institute Genomics Platform"/>
            <consortium name="The Broad Institute Genome Sequencing Center for Infectious Disease"/>
            <person name="Wu L."/>
            <person name="Ma J."/>
        </authorList>
    </citation>
    <scope>NUCLEOTIDE SEQUENCE [LARGE SCALE GENOMIC DNA]</scope>
    <source>
        <strain evidence="3">CGMCC 1.15420</strain>
    </source>
</reference>
<organism evidence="2 3">
    <name type="scientific">Paenibacillus aceti</name>
    <dbReference type="NCBI Taxonomy" id="1820010"/>
    <lineage>
        <taxon>Bacteria</taxon>
        <taxon>Bacillati</taxon>
        <taxon>Bacillota</taxon>
        <taxon>Bacilli</taxon>
        <taxon>Bacillales</taxon>
        <taxon>Paenibacillaceae</taxon>
        <taxon>Paenibacillus</taxon>
    </lineage>
</organism>
<sequence>MSQQKAKESILKAHELRNDNTRFYREFNDAIRKEITAVKEDRNLSPEGQTNKVSEIKEKRGKELMQQVYKRRQEFRAHLSEARKHAEEVIYTKIPKPDATKIDRFDEALRVLKTEIMLTHNAKSAAAKLTAFIEGIEEPYFAHKVSEQFGELAGSILAVEEPGELAKTRYALSQQFSGLTSKYESPEAGAARDSLETATALDQTAFFNEIVRGAVNDTLGTYYGSYINRTDDYFAAHEDERPKEEIKKDANPKQQNDPFEWTEEQRDFWRRINQDAREREASKATE</sequence>
<dbReference type="Proteomes" id="UP000608420">
    <property type="component" value="Unassembled WGS sequence"/>
</dbReference>